<proteinExistence type="predicted"/>
<dbReference type="EMBL" id="JBJKBG010000001">
    <property type="protein sequence ID" value="KAL3752837.1"/>
    <property type="molecule type" value="Genomic_DNA"/>
</dbReference>
<dbReference type="CDD" id="cd02440">
    <property type="entry name" value="AdoMet_MTases"/>
    <property type="match status" value="1"/>
</dbReference>
<keyword evidence="6" id="KW-1185">Reference proteome</keyword>
<reference evidence="5 6" key="1">
    <citation type="submission" date="2024-11" db="EMBL/GenBank/DDBJ databases">
        <title>Chromosome-level genome assembly of Eucalyptus globulus Labill. provides insights into its genome evolution.</title>
        <authorList>
            <person name="Li X."/>
        </authorList>
    </citation>
    <scope>NUCLEOTIDE SEQUENCE [LARGE SCALE GENOMIC DNA]</scope>
    <source>
        <strain evidence="5">CL2024</strain>
        <tissue evidence="5">Fresh tender leaves</tissue>
    </source>
</reference>
<evidence type="ECO:0008006" key="7">
    <source>
        <dbReference type="Google" id="ProtNLM"/>
    </source>
</evidence>
<dbReference type="AlphaFoldDB" id="A0ABD3LN17"/>
<dbReference type="SUPFAM" id="SSF53335">
    <property type="entry name" value="S-adenosyl-L-methionine-dependent methyltransferases"/>
    <property type="match status" value="1"/>
</dbReference>
<evidence type="ECO:0000313" key="5">
    <source>
        <dbReference type="EMBL" id="KAL3752837.1"/>
    </source>
</evidence>
<dbReference type="GO" id="GO:0032259">
    <property type="term" value="P:methylation"/>
    <property type="evidence" value="ECO:0007669"/>
    <property type="project" value="UniProtKB-KW"/>
</dbReference>
<dbReference type="Proteomes" id="UP001634007">
    <property type="component" value="Unassembled WGS sequence"/>
</dbReference>
<dbReference type="PANTHER" id="PTHR32183">
    <property type="match status" value="1"/>
</dbReference>
<dbReference type="InterPro" id="IPR029063">
    <property type="entry name" value="SAM-dependent_MTases_sf"/>
</dbReference>
<evidence type="ECO:0000313" key="6">
    <source>
        <dbReference type="Proteomes" id="UP001634007"/>
    </source>
</evidence>
<evidence type="ECO:0000256" key="3">
    <source>
        <dbReference type="ARBA" id="ARBA00022679"/>
    </source>
</evidence>
<dbReference type="Gene3D" id="3.40.50.150">
    <property type="entry name" value="Vaccinia Virus protein VP39"/>
    <property type="match status" value="1"/>
</dbReference>
<keyword evidence="4" id="KW-0949">S-adenosyl-L-methionine</keyword>
<evidence type="ECO:0000256" key="4">
    <source>
        <dbReference type="ARBA" id="ARBA00022691"/>
    </source>
</evidence>
<accession>A0ABD3LN17</accession>
<dbReference type="GO" id="GO:0008168">
    <property type="term" value="F:methyltransferase activity"/>
    <property type="evidence" value="ECO:0007669"/>
    <property type="project" value="UniProtKB-KW"/>
</dbReference>
<keyword evidence="1" id="KW-0597">Phosphoprotein</keyword>
<name>A0ABD3LN17_EUCGL</name>
<dbReference type="Pfam" id="PF05724">
    <property type="entry name" value="TPMT"/>
    <property type="match status" value="1"/>
</dbReference>
<evidence type="ECO:0000256" key="2">
    <source>
        <dbReference type="ARBA" id="ARBA00022603"/>
    </source>
</evidence>
<keyword evidence="2" id="KW-0489">Methyltransferase</keyword>
<sequence length="233" mass="26292">MATEQMQGETEETAATLLLPNLLAFQELIHSFPEDGWEKCWEQGLTPWDLGKPTPILQQLHQMGALPKGRALVPGCGMGYDVVSIACPERYVVGIDISEIALNRAVQLFSSSPNVNHFIFLKEDFFTWHPTELFDLIFDYTFFCAIEPEMRVAWAEQMSGLLRPDGELITLMFPISDHIGGPPYKVSISDYEEVLCPMGFEAISIMDNELAVGPRKGKEKIGRWRKIRVNSLL</sequence>
<evidence type="ECO:0000256" key="1">
    <source>
        <dbReference type="ARBA" id="ARBA00022553"/>
    </source>
</evidence>
<protein>
    <recommendedName>
        <fullName evidence="7">Thiol methyltransferase 2</fullName>
    </recommendedName>
</protein>
<dbReference type="InterPro" id="IPR008854">
    <property type="entry name" value="TPMT"/>
</dbReference>
<dbReference type="PROSITE" id="PS51585">
    <property type="entry name" value="SAM_MT_TPMT"/>
    <property type="match status" value="1"/>
</dbReference>
<gene>
    <name evidence="5" type="ORF">ACJRO7_000266</name>
</gene>
<dbReference type="PANTHER" id="PTHR32183:SF11">
    <property type="entry name" value="THIOL METHYLTRANSFERASE 2-RELATED"/>
    <property type="match status" value="1"/>
</dbReference>
<organism evidence="5 6">
    <name type="scientific">Eucalyptus globulus</name>
    <name type="common">Tasmanian blue gum</name>
    <dbReference type="NCBI Taxonomy" id="34317"/>
    <lineage>
        <taxon>Eukaryota</taxon>
        <taxon>Viridiplantae</taxon>
        <taxon>Streptophyta</taxon>
        <taxon>Embryophyta</taxon>
        <taxon>Tracheophyta</taxon>
        <taxon>Spermatophyta</taxon>
        <taxon>Magnoliopsida</taxon>
        <taxon>eudicotyledons</taxon>
        <taxon>Gunneridae</taxon>
        <taxon>Pentapetalae</taxon>
        <taxon>rosids</taxon>
        <taxon>malvids</taxon>
        <taxon>Myrtales</taxon>
        <taxon>Myrtaceae</taxon>
        <taxon>Myrtoideae</taxon>
        <taxon>Eucalypteae</taxon>
        <taxon>Eucalyptus</taxon>
    </lineage>
</organism>
<comment type="caution">
    <text evidence="5">The sequence shown here is derived from an EMBL/GenBank/DDBJ whole genome shotgun (WGS) entry which is preliminary data.</text>
</comment>
<keyword evidence="3" id="KW-0808">Transferase</keyword>